<keyword evidence="8" id="KW-1185">Reference proteome</keyword>
<evidence type="ECO:0008006" key="9">
    <source>
        <dbReference type="Google" id="ProtNLM"/>
    </source>
</evidence>
<dbReference type="RefSeq" id="WP_353111495.1">
    <property type="nucleotide sequence ID" value="NZ_APND01000003.1"/>
</dbReference>
<dbReference type="InterPro" id="IPR007383">
    <property type="entry name" value="DUF445"/>
</dbReference>
<keyword evidence="4 6" id="KW-1133">Transmembrane helix</keyword>
<evidence type="ECO:0000313" key="7">
    <source>
        <dbReference type="EMBL" id="MES1929860.1"/>
    </source>
</evidence>
<evidence type="ECO:0000256" key="3">
    <source>
        <dbReference type="ARBA" id="ARBA00022692"/>
    </source>
</evidence>
<dbReference type="EMBL" id="APND01000003">
    <property type="protein sequence ID" value="MES1929860.1"/>
    <property type="molecule type" value="Genomic_DNA"/>
</dbReference>
<organism evidence="7 8">
    <name type="scientific">Salinisphaera dokdonensis CL-ES53</name>
    <dbReference type="NCBI Taxonomy" id="1304272"/>
    <lineage>
        <taxon>Bacteria</taxon>
        <taxon>Pseudomonadati</taxon>
        <taxon>Pseudomonadota</taxon>
        <taxon>Gammaproteobacteria</taxon>
        <taxon>Salinisphaerales</taxon>
        <taxon>Salinisphaeraceae</taxon>
        <taxon>Salinisphaera</taxon>
    </lineage>
</organism>
<comment type="similarity">
    <text evidence="2">Belongs to the UPF0754 family.</text>
</comment>
<sequence length="418" mass="47495">MIDLAFLGTATFWKYASMPFISAIIGYITNRVAIWMMFHPIEFFGIWKPFLGWQGIVPRKAAKMSAIATDTITENLIDSEEIFSRLDPEEVAEKLKVPLNEMTEDLVAEVMKSHHPEIWERTPTAARETIVARVQAAVPQAIADTVRDLRVDVNQVFDLKDMVVTNLVHHKELMNRIFLETGKEEFKFIGRSGAYFGFPLGMIQMLVWIFFQPWWLLPVFGMFVGWFTNWAALKMIFNPKEKHRIGPFTFHGLFFKRQEDVARAYGDLVANEVLAPANILQQVLKGPYSDRIFTIIAHHVGEAIDDSAGPIRSFVSWTVGDVNYIRLKQTAVDRLIAYTPDAQGSASPAMQEFIRYTNETMAIEETLVDRMRQLSPRKFEGMLRPAFEEDEWILIAVGAALGFAVGVFQFIVLFGGGG</sequence>
<evidence type="ECO:0000256" key="4">
    <source>
        <dbReference type="ARBA" id="ARBA00022989"/>
    </source>
</evidence>
<name>A0ABV2B1T8_9GAMM</name>
<evidence type="ECO:0000256" key="5">
    <source>
        <dbReference type="ARBA" id="ARBA00023136"/>
    </source>
</evidence>
<evidence type="ECO:0000256" key="1">
    <source>
        <dbReference type="ARBA" id="ARBA00004308"/>
    </source>
</evidence>
<comment type="caution">
    <text evidence="7">The sequence shown here is derived from an EMBL/GenBank/DDBJ whole genome shotgun (WGS) entry which is preliminary data.</text>
</comment>
<keyword evidence="5 6" id="KW-0472">Membrane</keyword>
<keyword evidence="3 6" id="KW-0812">Transmembrane</keyword>
<feature type="transmembrane region" description="Helical" evidence="6">
    <location>
        <begin position="193"/>
        <end position="211"/>
    </location>
</feature>
<dbReference type="Pfam" id="PF04286">
    <property type="entry name" value="DUF445"/>
    <property type="match status" value="1"/>
</dbReference>
<proteinExistence type="inferred from homology"/>
<gene>
    <name evidence="7" type="ORF">SADO_11409</name>
</gene>
<dbReference type="Proteomes" id="UP001460888">
    <property type="component" value="Unassembled WGS sequence"/>
</dbReference>
<accession>A0ABV2B1T8</accession>
<evidence type="ECO:0000313" key="8">
    <source>
        <dbReference type="Proteomes" id="UP001460888"/>
    </source>
</evidence>
<feature type="transmembrane region" description="Helical" evidence="6">
    <location>
        <begin position="217"/>
        <end position="237"/>
    </location>
</feature>
<evidence type="ECO:0000256" key="6">
    <source>
        <dbReference type="SAM" id="Phobius"/>
    </source>
</evidence>
<comment type="subcellular location">
    <subcellularLocation>
        <location evidence="1">Endomembrane system</location>
    </subcellularLocation>
</comment>
<dbReference type="PANTHER" id="PTHR35791">
    <property type="entry name" value="UPF0754 MEMBRANE PROTEIN YHEB"/>
    <property type="match status" value="1"/>
</dbReference>
<reference evidence="7 8" key="1">
    <citation type="submission" date="2013-03" db="EMBL/GenBank/DDBJ databases">
        <title>Salinisphaera dokdonensis CL-ES53 Genome Sequencing.</title>
        <authorList>
            <person name="Li C."/>
            <person name="Lai Q."/>
            <person name="Shao Z."/>
        </authorList>
    </citation>
    <scope>NUCLEOTIDE SEQUENCE [LARGE SCALE GENOMIC DNA]</scope>
    <source>
        <strain evidence="7 8">CL-ES53</strain>
    </source>
</reference>
<feature type="transmembrane region" description="Helical" evidence="6">
    <location>
        <begin position="392"/>
        <end position="415"/>
    </location>
</feature>
<feature type="transmembrane region" description="Helical" evidence="6">
    <location>
        <begin position="20"/>
        <end position="38"/>
    </location>
</feature>
<dbReference type="PANTHER" id="PTHR35791:SF1">
    <property type="entry name" value="UPF0754 MEMBRANE PROTEIN YHEB"/>
    <property type="match status" value="1"/>
</dbReference>
<protein>
    <recommendedName>
        <fullName evidence="9">DUF445 domain-containing protein</fullName>
    </recommendedName>
</protein>
<evidence type="ECO:0000256" key="2">
    <source>
        <dbReference type="ARBA" id="ARBA00008053"/>
    </source>
</evidence>